<evidence type="ECO:0000256" key="9">
    <source>
        <dbReference type="ARBA" id="ARBA00022734"/>
    </source>
</evidence>
<dbReference type="SUPFAM" id="SSF51110">
    <property type="entry name" value="alpha-D-mannose-specific plant lectins"/>
    <property type="match status" value="1"/>
</dbReference>
<name>A0AA36EDX3_LACSI</name>
<dbReference type="GO" id="GO:0048544">
    <property type="term" value="P:recognition of pollen"/>
    <property type="evidence" value="ECO:0007669"/>
    <property type="project" value="InterPro"/>
</dbReference>
<dbReference type="FunFam" id="2.90.10.10:FF:000009">
    <property type="entry name" value="Receptor-like serine/threonine-protein kinase SD1-8"/>
    <property type="match status" value="1"/>
</dbReference>
<keyword evidence="5" id="KW-0597">Phosphoprotein</keyword>
<keyword evidence="17" id="KW-0325">Glycoprotein</keyword>
<evidence type="ECO:0000313" key="22">
    <source>
        <dbReference type="EMBL" id="CAI9292648.1"/>
    </source>
</evidence>
<evidence type="ECO:0000259" key="21">
    <source>
        <dbReference type="PROSITE" id="PS50927"/>
    </source>
</evidence>
<evidence type="ECO:0000256" key="7">
    <source>
        <dbReference type="ARBA" id="ARBA00022692"/>
    </source>
</evidence>
<accession>A0AA36EDX3</accession>
<sequence length="303" mass="34961">MKTFHSHVSTFMFIFSLFFFYPFVSVAVDTITPTQPLTINQTLVSHGEVFELGFFNTNNGSLYIGIWYKQIQQLTYVWVANRDTPITSSSGNLTIVDNDNMVLVNQVGTVVWSSNQPTKAVKTVAQLLDNDNFVLRPENDEKLENYIWQSFDYPTDTLLPEMKLGWDKKSGITRRLQSWKTSDDPTIGDYSFKLDTSGFPELLTLKNETRIWRTGPWNGIRFSGVQQMVGVDIMQFELHDNSDEISYKFEMVNNSIYSRLVINSFGVNQRLVWEKTTKTWRLYWSFSKDCDHVGILSRVGLGD</sequence>
<dbReference type="Pfam" id="PF01453">
    <property type="entry name" value="B_lectin"/>
    <property type="match status" value="1"/>
</dbReference>
<keyword evidence="14" id="KW-0472">Membrane</keyword>
<evidence type="ECO:0000256" key="16">
    <source>
        <dbReference type="ARBA" id="ARBA00023170"/>
    </source>
</evidence>
<keyword evidence="13" id="KW-1133">Transmembrane helix</keyword>
<evidence type="ECO:0000256" key="5">
    <source>
        <dbReference type="ARBA" id="ARBA00022553"/>
    </source>
</evidence>
<keyword evidence="15" id="KW-1015">Disulfide bond</keyword>
<dbReference type="PANTHER" id="PTHR32444">
    <property type="entry name" value="BULB-TYPE LECTIN DOMAIN-CONTAINING PROTEIN"/>
    <property type="match status" value="1"/>
</dbReference>
<dbReference type="Pfam" id="PF00954">
    <property type="entry name" value="S_locus_glycop"/>
    <property type="match status" value="1"/>
</dbReference>
<keyword evidence="7" id="KW-0812">Transmembrane</keyword>
<feature type="chain" id="PRO_5041332003" description="non-specific serine/threonine protein kinase" evidence="20">
    <location>
        <begin position="28"/>
        <end position="303"/>
    </location>
</feature>
<keyword evidence="11" id="KW-0418">Kinase</keyword>
<keyword evidence="23" id="KW-1185">Reference proteome</keyword>
<keyword evidence="12" id="KW-0067">ATP-binding</keyword>
<evidence type="ECO:0000256" key="6">
    <source>
        <dbReference type="ARBA" id="ARBA00022679"/>
    </source>
</evidence>
<dbReference type="GO" id="GO:0030246">
    <property type="term" value="F:carbohydrate binding"/>
    <property type="evidence" value="ECO:0007669"/>
    <property type="project" value="UniProtKB-KW"/>
</dbReference>
<dbReference type="GO" id="GO:0004674">
    <property type="term" value="F:protein serine/threonine kinase activity"/>
    <property type="evidence" value="ECO:0007669"/>
    <property type="project" value="UniProtKB-KW"/>
</dbReference>
<dbReference type="SMART" id="SM00108">
    <property type="entry name" value="B_lectin"/>
    <property type="match status" value="1"/>
</dbReference>
<dbReference type="GO" id="GO:0005524">
    <property type="term" value="F:ATP binding"/>
    <property type="evidence" value="ECO:0007669"/>
    <property type="project" value="UniProtKB-KW"/>
</dbReference>
<evidence type="ECO:0000256" key="2">
    <source>
        <dbReference type="ARBA" id="ARBA00012513"/>
    </source>
</evidence>
<dbReference type="InterPro" id="IPR001480">
    <property type="entry name" value="Bulb-type_lectin_dom"/>
</dbReference>
<dbReference type="EMBL" id="OX465083">
    <property type="protein sequence ID" value="CAI9292648.1"/>
    <property type="molecule type" value="Genomic_DNA"/>
</dbReference>
<organism evidence="22 23">
    <name type="scientific">Lactuca saligna</name>
    <name type="common">Willowleaf lettuce</name>
    <dbReference type="NCBI Taxonomy" id="75948"/>
    <lineage>
        <taxon>Eukaryota</taxon>
        <taxon>Viridiplantae</taxon>
        <taxon>Streptophyta</taxon>
        <taxon>Embryophyta</taxon>
        <taxon>Tracheophyta</taxon>
        <taxon>Spermatophyta</taxon>
        <taxon>Magnoliopsida</taxon>
        <taxon>eudicotyledons</taxon>
        <taxon>Gunneridae</taxon>
        <taxon>Pentapetalae</taxon>
        <taxon>asterids</taxon>
        <taxon>campanulids</taxon>
        <taxon>Asterales</taxon>
        <taxon>Asteraceae</taxon>
        <taxon>Cichorioideae</taxon>
        <taxon>Cichorieae</taxon>
        <taxon>Lactucinae</taxon>
        <taxon>Lactuca</taxon>
    </lineage>
</organism>
<dbReference type="Proteomes" id="UP001177003">
    <property type="component" value="Chromosome 7"/>
</dbReference>
<keyword evidence="4" id="KW-0723">Serine/threonine-protein kinase</keyword>
<evidence type="ECO:0000256" key="10">
    <source>
        <dbReference type="ARBA" id="ARBA00022741"/>
    </source>
</evidence>
<reference evidence="22" key="1">
    <citation type="submission" date="2023-04" db="EMBL/GenBank/DDBJ databases">
        <authorList>
            <person name="Vijverberg K."/>
            <person name="Xiong W."/>
            <person name="Schranz E."/>
        </authorList>
    </citation>
    <scope>NUCLEOTIDE SEQUENCE</scope>
</reference>
<feature type="signal peptide" evidence="20">
    <location>
        <begin position="1"/>
        <end position="27"/>
    </location>
</feature>
<evidence type="ECO:0000256" key="1">
    <source>
        <dbReference type="ARBA" id="ARBA00004251"/>
    </source>
</evidence>
<dbReference type="GO" id="GO:0005886">
    <property type="term" value="C:plasma membrane"/>
    <property type="evidence" value="ECO:0007669"/>
    <property type="project" value="UniProtKB-SubCell"/>
</dbReference>
<keyword evidence="6" id="KW-0808">Transferase</keyword>
<dbReference type="CDD" id="cd00028">
    <property type="entry name" value="B_lectin"/>
    <property type="match status" value="1"/>
</dbReference>
<dbReference type="AlphaFoldDB" id="A0AA36EDX3"/>
<keyword evidence="8 20" id="KW-0732">Signal</keyword>
<evidence type="ECO:0000256" key="14">
    <source>
        <dbReference type="ARBA" id="ARBA00023136"/>
    </source>
</evidence>
<protein>
    <recommendedName>
        <fullName evidence="2">non-specific serine/threonine protein kinase</fullName>
        <ecNumber evidence="2">2.7.11.1</ecNumber>
    </recommendedName>
</protein>
<evidence type="ECO:0000256" key="20">
    <source>
        <dbReference type="SAM" id="SignalP"/>
    </source>
</evidence>
<keyword evidence="3" id="KW-1003">Cell membrane</keyword>
<dbReference type="EC" id="2.7.11.1" evidence="2"/>
<comment type="subcellular location">
    <subcellularLocation>
        <location evidence="1">Cell membrane</location>
        <topology evidence="1">Single-pass type I membrane protein</topology>
    </subcellularLocation>
</comment>
<evidence type="ECO:0000256" key="13">
    <source>
        <dbReference type="ARBA" id="ARBA00022989"/>
    </source>
</evidence>
<keyword evidence="9" id="KW-0430">Lectin</keyword>
<dbReference type="InterPro" id="IPR036426">
    <property type="entry name" value="Bulb-type_lectin_dom_sf"/>
</dbReference>
<comment type="catalytic activity">
    <reaction evidence="18">
        <text>L-threonyl-[protein] + ATP = O-phospho-L-threonyl-[protein] + ADP + H(+)</text>
        <dbReference type="Rhea" id="RHEA:46608"/>
        <dbReference type="Rhea" id="RHEA-COMP:11060"/>
        <dbReference type="Rhea" id="RHEA-COMP:11605"/>
        <dbReference type="ChEBI" id="CHEBI:15378"/>
        <dbReference type="ChEBI" id="CHEBI:30013"/>
        <dbReference type="ChEBI" id="CHEBI:30616"/>
        <dbReference type="ChEBI" id="CHEBI:61977"/>
        <dbReference type="ChEBI" id="CHEBI:456216"/>
        <dbReference type="EC" id="2.7.11.1"/>
    </reaction>
</comment>
<comment type="catalytic activity">
    <reaction evidence="19">
        <text>L-seryl-[protein] + ATP = O-phospho-L-seryl-[protein] + ADP + H(+)</text>
        <dbReference type="Rhea" id="RHEA:17989"/>
        <dbReference type="Rhea" id="RHEA-COMP:9863"/>
        <dbReference type="Rhea" id="RHEA-COMP:11604"/>
        <dbReference type="ChEBI" id="CHEBI:15378"/>
        <dbReference type="ChEBI" id="CHEBI:29999"/>
        <dbReference type="ChEBI" id="CHEBI:30616"/>
        <dbReference type="ChEBI" id="CHEBI:83421"/>
        <dbReference type="ChEBI" id="CHEBI:456216"/>
        <dbReference type="EC" id="2.7.11.1"/>
    </reaction>
</comment>
<keyword evidence="10" id="KW-0547">Nucleotide-binding</keyword>
<evidence type="ECO:0000256" key="17">
    <source>
        <dbReference type="ARBA" id="ARBA00023180"/>
    </source>
</evidence>
<evidence type="ECO:0000256" key="15">
    <source>
        <dbReference type="ARBA" id="ARBA00023157"/>
    </source>
</evidence>
<evidence type="ECO:0000313" key="23">
    <source>
        <dbReference type="Proteomes" id="UP001177003"/>
    </source>
</evidence>
<evidence type="ECO:0000256" key="12">
    <source>
        <dbReference type="ARBA" id="ARBA00022840"/>
    </source>
</evidence>
<proteinExistence type="predicted"/>
<dbReference type="PROSITE" id="PS50927">
    <property type="entry name" value="BULB_LECTIN"/>
    <property type="match status" value="1"/>
</dbReference>
<evidence type="ECO:0000256" key="8">
    <source>
        <dbReference type="ARBA" id="ARBA00022729"/>
    </source>
</evidence>
<feature type="domain" description="Bulb-type lectin" evidence="21">
    <location>
        <begin position="28"/>
        <end position="148"/>
    </location>
</feature>
<dbReference type="InterPro" id="IPR000858">
    <property type="entry name" value="S_locus_glycoprot_dom"/>
</dbReference>
<evidence type="ECO:0000256" key="18">
    <source>
        <dbReference type="ARBA" id="ARBA00047899"/>
    </source>
</evidence>
<gene>
    <name evidence="22" type="ORF">LSALG_LOCUS31709</name>
</gene>
<keyword evidence="16" id="KW-0675">Receptor</keyword>
<dbReference type="Gene3D" id="2.90.10.10">
    <property type="entry name" value="Bulb-type lectin domain"/>
    <property type="match status" value="1"/>
</dbReference>
<evidence type="ECO:0000256" key="3">
    <source>
        <dbReference type="ARBA" id="ARBA00022475"/>
    </source>
</evidence>
<evidence type="ECO:0000256" key="11">
    <source>
        <dbReference type="ARBA" id="ARBA00022777"/>
    </source>
</evidence>
<evidence type="ECO:0000256" key="4">
    <source>
        <dbReference type="ARBA" id="ARBA00022527"/>
    </source>
</evidence>
<evidence type="ECO:0000256" key="19">
    <source>
        <dbReference type="ARBA" id="ARBA00048679"/>
    </source>
</evidence>
<dbReference type="PANTHER" id="PTHR32444:SF89">
    <property type="entry name" value="S GLYCOPROTEIN"/>
    <property type="match status" value="1"/>
</dbReference>